<dbReference type="AlphaFoldDB" id="A0A5B6WKV3"/>
<dbReference type="EMBL" id="SMMG02000003">
    <property type="protein sequence ID" value="KAA3482033.1"/>
    <property type="molecule type" value="Genomic_DNA"/>
</dbReference>
<evidence type="ECO:0000313" key="2">
    <source>
        <dbReference type="Proteomes" id="UP000325315"/>
    </source>
</evidence>
<dbReference type="OrthoDB" id="1428630at2759"/>
<sequence length="72" mass="8252">MVEIIKLSKFTGSTNTNFLHARLGSSCSFIWRSIWATKGTLEKGLLWKVDKGLNISINQDTWIPDYIIDQFC</sequence>
<reference evidence="2" key="1">
    <citation type="journal article" date="2019" name="Plant Biotechnol. J.">
        <title>Genome sequencing of the Australian wild diploid species Gossypium australe highlights disease resistance and delayed gland morphogenesis.</title>
        <authorList>
            <person name="Cai Y."/>
            <person name="Cai X."/>
            <person name="Wang Q."/>
            <person name="Wang P."/>
            <person name="Zhang Y."/>
            <person name="Cai C."/>
            <person name="Xu Y."/>
            <person name="Wang K."/>
            <person name="Zhou Z."/>
            <person name="Wang C."/>
            <person name="Geng S."/>
            <person name="Li B."/>
            <person name="Dong Q."/>
            <person name="Hou Y."/>
            <person name="Wang H."/>
            <person name="Ai P."/>
            <person name="Liu Z."/>
            <person name="Yi F."/>
            <person name="Sun M."/>
            <person name="An G."/>
            <person name="Cheng J."/>
            <person name="Zhang Y."/>
            <person name="Shi Q."/>
            <person name="Xie Y."/>
            <person name="Shi X."/>
            <person name="Chang Y."/>
            <person name="Huang F."/>
            <person name="Chen Y."/>
            <person name="Hong S."/>
            <person name="Mi L."/>
            <person name="Sun Q."/>
            <person name="Zhang L."/>
            <person name="Zhou B."/>
            <person name="Peng R."/>
            <person name="Zhang X."/>
            <person name="Liu F."/>
        </authorList>
    </citation>
    <scope>NUCLEOTIDE SEQUENCE [LARGE SCALE GENOMIC DNA]</scope>
    <source>
        <strain evidence="2">cv. PA1801</strain>
    </source>
</reference>
<proteinExistence type="predicted"/>
<name>A0A5B6WKV3_9ROSI</name>
<protein>
    <submittedName>
        <fullName evidence="1">Zf-RVT domain-containing protein</fullName>
    </submittedName>
</protein>
<evidence type="ECO:0000313" key="1">
    <source>
        <dbReference type="EMBL" id="KAA3482033.1"/>
    </source>
</evidence>
<gene>
    <name evidence="1" type="ORF">EPI10_022346</name>
</gene>
<keyword evidence="2" id="KW-1185">Reference proteome</keyword>
<comment type="caution">
    <text evidence="1">The sequence shown here is derived from an EMBL/GenBank/DDBJ whole genome shotgun (WGS) entry which is preliminary data.</text>
</comment>
<organism evidence="1 2">
    <name type="scientific">Gossypium australe</name>
    <dbReference type="NCBI Taxonomy" id="47621"/>
    <lineage>
        <taxon>Eukaryota</taxon>
        <taxon>Viridiplantae</taxon>
        <taxon>Streptophyta</taxon>
        <taxon>Embryophyta</taxon>
        <taxon>Tracheophyta</taxon>
        <taxon>Spermatophyta</taxon>
        <taxon>Magnoliopsida</taxon>
        <taxon>eudicotyledons</taxon>
        <taxon>Gunneridae</taxon>
        <taxon>Pentapetalae</taxon>
        <taxon>rosids</taxon>
        <taxon>malvids</taxon>
        <taxon>Malvales</taxon>
        <taxon>Malvaceae</taxon>
        <taxon>Malvoideae</taxon>
        <taxon>Gossypium</taxon>
    </lineage>
</organism>
<dbReference type="Proteomes" id="UP000325315">
    <property type="component" value="Unassembled WGS sequence"/>
</dbReference>
<accession>A0A5B6WKV3</accession>